<keyword evidence="2" id="KW-1133">Transmembrane helix</keyword>
<organism evidence="4 5">
    <name type="scientific">Athelia psychrophila</name>
    <dbReference type="NCBI Taxonomy" id="1759441"/>
    <lineage>
        <taxon>Eukaryota</taxon>
        <taxon>Fungi</taxon>
        <taxon>Dikarya</taxon>
        <taxon>Basidiomycota</taxon>
        <taxon>Agaricomycotina</taxon>
        <taxon>Agaricomycetes</taxon>
        <taxon>Agaricomycetidae</taxon>
        <taxon>Atheliales</taxon>
        <taxon>Atheliaceae</taxon>
        <taxon>Athelia</taxon>
    </lineage>
</organism>
<feature type="transmembrane region" description="Helical" evidence="2">
    <location>
        <begin position="207"/>
        <end position="225"/>
    </location>
</feature>
<feature type="domain" description="DUF6533" evidence="3">
    <location>
        <begin position="25"/>
        <end position="65"/>
    </location>
</feature>
<evidence type="ECO:0000256" key="2">
    <source>
        <dbReference type="SAM" id="Phobius"/>
    </source>
</evidence>
<feature type="transmembrane region" description="Helical" evidence="2">
    <location>
        <begin position="88"/>
        <end position="109"/>
    </location>
</feature>
<dbReference type="EMBL" id="KV417542">
    <property type="protein sequence ID" value="KZP22056.1"/>
    <property type="molecule type" value="Genomic_DNA"/>
</dbReference>
<feature type="transmembrane region" description="Helical" evidence="2">
    <location>
        <begin position="121"/>
        <end position="142"/>
    </location>
</feature>
<feature type="transmembrane region" description="Helical" evidence="2">
    <location>
        <begin position="162"/>
        <end position="186"/>
    </location>
</feature>
<dbReference type="InterPro" id="IPR045340">
    <property type="entry name" value="DUF6533"/>
</dbReference>
<evidence type="ECO:0000313" key="5">
    <source>
        <dbReference type="Proteomes" id="UP000076532"/>
    </source>
</evidence>
<protein>
    <recommendedName>
        <fullName evidence="3">DUF6533 domain-containing protein</fullName>
    </recommendedName>
</protein>
<proteinExistence type="predicted"/>
<feature type="region of interest" description="Disordered" evidence="1">
    <location>
        <begin position="276"/>
        <end position="300"/>
    </location>
</feature>
<reference evidence="4 5" key="1">
    <citation type="journal article" date="2016" name="Mol. Biol. Evol.">
        <title>Comparative Genomics of Early-Diverging Mushroom-Forming Fungi Provides Insights into the Origins of Lignocellulose Decay Capabilities.</title>
        <authorList>
            <person name="Nagy L.G."/>
            <person name="Riley R."/>
            <person name="Tritt A."/>
            <person name="Adam C."/>
            <person name="Daum C."/>
            <person name="Floudas D."/>
            <person name="Sun H."/>
            <person name="Yadav J.S."/>
            <person name="Pangilinan J."/>
            <person name="Larsson K.H."/>
            <person name="Matsuura K."/>
            <person name="Barry K."/>
            <person name="Labutti K."/>
            <person name="Kuo R."/>
            <person name="Ohm R.A."/>
            <person name="Bhattacharya S.S."/>
            <person name="Shirouzu T."/>
            <person name="Yoshinaga Y."/>
            <person name="Martin F.M."/>
            <person name="Grigoriev I.V."/>
            <person name="Hibbett D.S."/>
        </authorList>
    </citation>
    <scope>NUCLEOTIDE SEQUENCE [LARGE SCALE GENOMIC DNA]</scope>
    <source>
        <strain evidence="4 5">CBS 109695</strain>
    </source>
</reference>
<feature type="transmembrane region" description="Helical" evidence="2">
    <location>
        <begin position="231"/>
        <end position="250"/>
    </location>
</feature>
<dbReference type="Proteomes" id="UP000076532">
    <property type="component" value="Unassembled WGS sequence"/>
</dbReference>
<dbReference type="AlphaFoldDB" id="A0A166KMF4"/>
<feature type="compositionally biased region" description="Polar residues" evidence="1">
    <location>
        <begin position="277"/>
        <end position="300"/>
    </location>
</feature>
<evidence type="ECO:0000313" key="4">
    <source>
        <dbReference type="EMBL" id="KZP22056.1"/>
    </source>
</evidence>
<sequence length="300" mass="33854">MDPDIVAAFDEPWLPEAFARNLLGGTSLLLWETCITFGSEVEFIWSKPNRSPIKWLYLWIRYYGLAVQILFSIMIFRLPLPLEGCRTWYNAQFMLVQGLLSSIELVLVIRVYALYNCNKRVVLLMGVFLLSEIGALFAAVLQNTSTMHFTPRCYTVPEPGLVMPYAAAMVANHVVIIGLTLGKQFLGNRAVWGRTPLVQLIMRDGTLAFVFMFLLLCMSMAHFAVQINATFILIIWFFPLMSLAGCRLILNMHQFTAVRASTRFTTNIIFGLDENGSRSVSVPSSDCPSTRSNTLELDQL</sequence>
<gene>
    <name evidence="4" type="ORF">FIBSPDRAFT_1043771</name>
</gene>
<keyword evidence="2" id="KW-0472">Membrane</keyword>
<name>A0A166KMF4_9AGAM</name>
<evidence type="ECO:0000259" key="3">
    <source>
        <dbReference type="Pfam" id="PF20151"/>
    </source>
</evidence>
<dbReference type="OrthoDB" id="2637653at2759"/>
<keyword evidence="5" id="KW-1185">Reference proteome</keyword>
<dbReference type="STRING" id="436010.A0A166KMF4"/>
<evidence type="ECO:0000256" key="1">
    <source>
        <dbReference type="SAM" id="MobiDB-lite"/>
    </source>
</evidence>
<feature type="transmembrane region" description="Helical" evidence="2">
    <location>
        <begin position="55"/>
        <end position="76"/>
    </location>
</feature>
<dbReference type="Pfam" id="PF20151">
    <property type="entry name" value="DUF6533"/>
    <property type="match status" value="1"/>
</dbReference>
<accession>A0A166KMF4</accession>
<keyword evidence="2" id="KW-0812">Transmembrane</keyword>